<evidence type="ECO:0000313" key="3">
    <source>
        <dbReference type="Proteomes" id="UP000027002"/>
    </source>
</evidence>
<sequence>MGQAGEVGHIKNDDDDDGGGGDDDDDDDDPANNKGKKSPDQLWNNPVVRLHKYIHVSNQLVGQRLFQHASPLIRIPSPPLQDVGMGALTWAAACLEPQTPTSWCGGGPRFRVQSPD</sequence>
<accession>A0A8E5HR89</accession>
<dbReference type="GeneID" id="66065115"/>
<dbReference type="AlphaFoldDB" id="A0A8E5HR89"/>
<organism evidence="2 3">
    <name type="scientific">Ustilaginoidea virens</name>
    <name type="common">Rice false smut fungus</name>
    <name type="synonym">Villosiclava virens</name>
    <dbReference type="NCBI Taxonomy" id="1159556"/>
    <lineage>
        <taxon>Eukaryota</taxon>
        <taxon>Fungi</taxon>
        <taxon>Dikarya</taxon>
        <taxon>Ascomycota</taxon>
        <taxon>Pezizomycotina</taxon>
        <taxon>Sordariomycetes</taxon>
        <taxon>Hypocreomycetidae</taxon>
        <taxon>Hypocreales</taxon>
        <taxon>Clavicipitaceae</taxon>
        <taxon>Ustilaginoidea</taxon>
    </lineage>
</organism>
<name>A0A8E5HR89_USTVR</name>
<dbReference type="RefSeq" id="XP_042997769.1">
    <property type="nucleotide sequence ID" value="XM_043141835.1"/>
</dbReference>
<dbReference type="Proteomes" id="UP000027002">
    <property type="component" value="Chromosome 3"/>
</dbReference>
<dbReference type="KEGG" id="uvi:66065115"/>
<evidence type="ECO:0000256" key="1">
    <source>
        <dbReference type="SAM" id="MobiDB-lite"/>
    </source>
</evidence>
<feature type="region of interest" description="Disordered" evidence="1">
    <location>
        <begin position="1"/>
        <end position="44"/>
    </location>
</feature>
<proteinExistence type="predicted"/>
<protein>
    <submittedName>
        <fullName evidence="2">Uncharacterized protein</fullName>
    </submittedName>
</protein>
<feature type="compositionally biased region" description="Acidic residues" evidence="1">
    <location>
        <begin position="13"/>
        <end position="30"/>
    </location>
</feature>
<gene>
    <name evidence="2" type="ORF">UV8b_04337</name>
</gene>
<evidence type="ECO:0000313" key="2">
    <source>
        <dbReference type="EMBL" id="QUC20096.1"/>
    </source>
</evidence>
<dbReference type="EMBL" id="CP072755">
    <property type="protein sequence ID" value="QUC20096.1"/>
    <property type="molecule type" value="Genomic_DNA"/>
</dbReference>
<keyword evidence="3" id="KW-1185">Reference proteome</keyword>
<reference evidence="2" key="1">
    <citation type="submission" date="2020-03" db="EMBL/GenBank/DDBJ databases">
        <title>A mixture of massive structural variations and highly conserved coding sequences in Ustilaginoidea virens genome.</title>
        <authorList>
            <person name="Zhang K."/>
            <person name="Zhao Z."/>
            <person name="Zhang Z."/>
            <person name="Li Y."/>
            <person name="Hsiang T."/>
            <person name="Sun W."/>
        </authorList>
    </citation>
    <scope>NUCLEOTIDE SEQUENCE</scope>
    <source>
        <strain evidence="2">UV-8b</strain>
    </source>
</reference>